<reference evidence="1 2" key="1">
    <citation type="submission" date="2018-11" db="EMBL/GenBank/DDBJ databases">
        <authorList>
            <consortium name="Pathogen Informatics"/>
        </authorList>
    </citation>
    <scope>NUCLEOTIDE SEQUENCE [LARGE SCALE GENOMIC DNA]</scope>
    <source>
        <strain evidence="1 2">NCTC10913</strain>
    </source>
</reference>
<name>A0ABY6T0Y1_9CLOT</name>
<evidence type="ECO:0000313" key="2">
    <source>
        <dbReference type="Proteomes" id="UP000277570"/>
    </source>
</evidence>
<dbReference type="Proteomes" id="UP000277570">
    <property type="component" value="Unassembled WGS sequence"/>
</dbReference>
<keyword evidence="2" id="KW-1185">Reference proteome</keyword>
<evidence type="ECO:0000313" key="1">
    <source>
        <dbReference type="EMBL" id="VDG74723.1"/>
    </source>
</evidence>
<dbReference type="EMBL" id="UYIN01000024">
    <property type="protein sequence ID" value="VDG74723.1"/>
    <property type="molecule type" value="Genomic_DNA"/>
</dbReference>
<accession>A0ABY6T0Y1</accession>
<gene>
    <name evidence="1" type="ORF">NCTC10913_04967</name>
</gene>
<organism evidence="1 2">
    <name type="scientific">Clostridium carnis</name>
    <dbReference type="NCBI Taxonomy" id="1530"/>
    <lineage>
        <taxon>Bacteria</taxon>
        <taxon>Bacillati</taxon>
        <taxon>Bacillota</taxon>
        <taxon>Clostridia</taxon>
        <taxon>Eubacteriales</taxon>
        <taxon>Clostridiaceae</taxon>
        <taxon>Clostridium</taxon>
    </lineage>
</organism>
<sequence length="328" mass="38039">MSKKTLRCYELNVTIDGKTCEKENFKDLIKIIFDQKQNDEAAELINGNKIIKYKDEKNNSFSLELLNIVNGIKINENYMFFRIGKQKDIEGFVKRNRSTLLGEGVLDEDQQRIYELEVCTYILIDIREGIILEMYGQYAPNIRILTLIINRNIQKIDDFNNLKTNVSFKNIMTEKMIETFKNNGNKLGKIGYTYSIPNAKKLASMGMGLKQIEALNLLGSLELDLIIKNKPRIPLTKKNEIISMIVSSFGECVKDIKESLFFEGSTKDNSSRKFTFDKEEVTYNLDVAYYKNEDGVKIPLTLEQIEEQVYEKIKLRYENNKGDILTYI</sequence>
<comment type="caution">
    <text evidence="1">The sequence shown here is derived from an EMBL/GenBank/DDBJ whole genome shotgun (WGS) entry which is preliminary data.</text>
</comment>
<dbReference type="RefSeq" id="WP_125150272.1">
    <property type="nucleotide sequence ID" value="NZ_UYIN01000024.1"/>
</dbReference>
<proteinExistence type="predicted"/>
<protein>
    <submittedName>
        <fullName evidence="1">Uncharacterized protein</fullName>
    </submittedName>
</protein>